<proteinExistence type="predicted"/>
<feature type="signal peptide" evidence="1">
    <location>
        <begin position="1"/>
        <end position="24"/>
    </location>
</feature>
<dbReference type="Proteomes" id="UP001321475">
    <property type="component" value="Chromosome"/>
</dbReference>
<dbReference type="InterPro" id="IPR047808">
    <property type="entry name" value="CueP-like"/>
</dbReference>
<dbReference type="PROSITE" id="PS51257">
    <property type="entry name" value="PROKAR_LIPOPROTEIN"/>
    <property type="match status" value="1"/>
</dbReference>
<evidence type="ECO:0000256" key="1">
    <source>
        <dbReference type="SAM" id="SignalP"/>
    </source>
</evidence>
<reference evidence="3" key="1">
    <citation type="journal article" date="2019" name="Int. J. Syst. Evol. Microbiol.">
        <title>The Global Catalogue of Microorganisms (GCM) 10K type strain sequencing project: providing services to taxonomists for standard genome sequencing and annotation.</title>
        <authorList>
            <consortium name="The Broad Institute Genomics Platform"/>
            <consortium name="The Broad Institute Genome Sequencing Center for Infectious Disease"/>
            <person name="Wu L."/>
            <person name="Ma J."/>
        </authorList>
    </citation>
    <scope>NUCLEOTIDE SEQUENCE [LARGE SCALE GENOMIC DNA]</scope>
    <source>
        <strain evidence="3">NBRC 108565</strain>
    </source>
</reference>
<dbReference type="RefSeq" id="WP_286217673.1">
    <property type="nucleotide sequence ID" value="NZ_AP027729.1"/>
</dbReference>
<keyword evidence="3" id="KW-1185">Reference proteome</keyword>
<evidence type="ECO:0008006" key="4">
    <source>
        <dbReference type="Google" id="ProtNLM"/>
    </source>
</evidence>
<feature type="chain" id="PRO_5045550095" description="CueP family metal-binding protein" evidence="1">
    <location>
        <begin position="25"/>
        <end position="198"/>
    </location>
</feature>
<evidence type="ECO:0000313" key="3">
    <source>
        <dbReference type="Proteomes" id="UP001321475"/>
    </source>
</evidence>
<dbReference type="NCBIfam" id="NF038094">
    <property type="entry name" value="CueP_fam"/>
    <property type="match status" value="1"/>
</dbReference>
<dbReference type="Gene3D" id="2.60.40.3700">
    <property type="match status" value="1"/>
</dbReference>
<gene>
    <name evidence="2" type="ORF">GCM10025865_27320</name>
</gene>
<dbReference type="Pfam" id="PF21172">
    <property type="entry name" value="CueP"/>
    <property type="match status" value="1"/>
</dbReference>
<dbReference type="InterPro" id="IPR006311">
    <property type="entry name" value="TAT_signal"/>
</dbReference>
<dbReference type="PROSITE" id="PS51318">
    <property type="entry name" value="TAT"/>
    <property type="match status" value="1"/>
</dbReference>
<organism evidence="2 3">
    <name type="scientific">Paraoerskovia sediminicola</name>
    <dbReference type="NCBI Taxonomy" id="1138587"/>
    <lineage>
        <taxon>Bacteria</taxon>
        <taxon>Bacillati</taxon>
        <taxon>Actinomycetota</taxon>
        <taxon>Actinomycetes</taxon>
        <taxon>Micrococcales</taxon>
        <taxon>Cellulomonadaceae</taxon>
        <taxon>Paraoerskovia</taxon>
    </lineage>
</organism>
<dbReference type="EMBL" id="AP027729">
    <property type="protein sequence ID" value="BDZ43433.1"/>
    <property type="molecule type" value="Genomic_DNA"/>
</dbReference>
<name>A0ABM8G5J6_9CELL</name>
<protein>
    <recommendedName>
        <fullName evidence="4">CueP family metal-binding protein</fullName>
    </recommendedName>
</protein>
<evidence type="ECO:0000313" key="2">
    <source>
        <dbReference type="EMBL" id="BDZ43433.1"/>
    </source>
</evidence>
<keyword evidence="1" id="KW-0732">Signal</keyword>
<sequence>MTGRRTTLSTTLALALAVATAGCASSEPAASSPESSSSAAEPDLAAFGIAGLSGAEAVDTLEAVPVAERSTDLMASVQSTALELTTPDGETSLPLPEDLFYLSVAPYVEQTHPCGFHSLTTCRGELGGEDIDVEVVDEATGETILDETRTAADNGFVGLWLPRDIEATLTVALDGKTSTTSVSTDDDAETCLTTMQLT</sequence>
<accession>A0ABM8G5J6</accession>